<evidence type="ECO:0000256" key="17">
    <source>
        <dbReference type="HAMAP-Rule" id="MF_00110"/>
    </source>
</evidence>
<dbReference type="PIRSF" id="PIRSF001455">
    <property type="entry name" value="DHQ_synth"/>
    <property type="match status" value="1"/>
</dbReference>
<keyword evidence="21" id="KW-1185">Reference proteome</keyword>
<comment type="subcellular location">
    <subcellularLocation>
        <location evidence="3 17">Cytoplasm</location>
    </subcellularLocation>
</comment>
<dbReference type="InterPro" id="IPR016037">
    <property type="entry name" value="DHQ_synth_AroB"/>
</dbReference>
<dbReference type="CDD" id="cd08195">
    <property type="entry name" value="DHQS"/>
    <property type="match status" value="1"/>
</dbReference>
<dbReference type="InterPro" id="IPR050071">
    <property type="entry name" value="Dehydroquinate_synthase"/>
</dbReference>
<evidence type="ECO:0000313" key="21">
    <source>
        <dbReference type="Proteomes" id="UP001501057"/>
    </source>
</evidence>
<dbReference type="HAMAP" id="MF_00110">
    <property type="entry name" value="DHQ_synthase"/>
    <property type="match status" value="1"/>
</dbReference>
<keyword evidence="14 17" id="KW-0057">Aromatic amino acid biosynthesis</keyword>
<organism evidence="20 21">
    <name type="scientific">Aeromicrobium alkaliterrae</name>
    <dbReference type="NCBI Taxonomy" id="302168"/>
    <lineage>
        <taxon>Bacteria</taxon>
        <taxon>Bacillati</taxon>
        <taxon>Actinomycetota</taxon>
        <taxon>Actinomycetes</taxon>
        <taxon>Propionibacteriales</taxon>
        <taxon>Nocardioidaceae</taxon>
        <taxon>Aeromicrobium</taxon>
    </lineage>
</organism>
<dbReference type="EMBL" id="BAAAME010000002">
    <property type="protein sequence ID" value="GAA1728856.1"/>
    <property type="molecule type" value="Genomic_DNA"/>
</dbReference>
<feature type="domain" description="3-dehydroquinate synthase C-terminal" evidence="19">
    <location>
        <begin position="177"/>
        <end position="325"/>
    </location>
</feature>
<evidence type="ECO:0000256" key="4">
    <source>
        <dbReference type="ARBA" id="ARBA00004661"/>
    </source>
</evidence>
<dbReference type="Pfam" id="PF24621">
    <property type="entry name" value="DHQS_C"/>
    <property type="match status" value="1"/>
</dbReference>
<evidence type="ECO:0000256" key="8">
    <source>
        <dbReference type="ARBA" id="ARBA00022490"/>
    </source>
</evidence>
<comment type="caution">
    <text evidence="20">The sequence shown here is derived from an EMBL/GenBank/DDBJ whole genome shotgun (WGS) entry which is preliminary data.</text>
</comment>
<comment type="function">
    <text evidence="17">Catalyzes the conversion of 3-deoxy-D-arabino-heptulosonate 7-phosphate (DAHP) to dehydroquinate (DHQ).</text>
</comment>
<keyword evidence="13 17" id="KW-0520">NAD</keyword>
<feature type="binding site" evidence="17">
    <location>
        <position position="249"/>
    </location>
    <ligand>
        <name>Zn(2+)</name>
        <dbReference type="ChEBI" id="CHEBI:29105"/>
    </ligand>
</feature>
<comment type="similarity">
    <text evidence="5 17">Belongs to the sugar phosphate cyclases superfamily. Dehydroquinate synthase family.</text>
</comment>
<dbReference type="PANTHER" id="PTHR43622">
    <property type="entry name" value="3-DEHYDROQUINATE SYNTHASE"/>
    <property type="match status" value="1"/>
</dbReference>
<dbReference type="Gene3D" id="3.40.50.1970">
    <property type="match status" value="1"/>
</dbReference>
<proteinExistence type="inferred from homology"/>
<keyword evidence="10 17" id="KW-0479">Metal-binding</keyword>
<accession>A0ABN2JJ46</accession>
<evidence type="ECO:0000256" key="12">
    <source>
        <dbReference type="ARBA" id="ARBA00022833"/>
    </source>
</evidence>
<feature type="binding site" evidence="17">
    <location>
        <begin position="67"/>
        <end position="72"/>
    </location>
    <ligand>
        <name>NAD(+)</name>
        <dbReference type="ChEBI" id="CHEBI:57540"/>
    </ligand>
</feature>
<keyword evidence="11 17" id="KW-0547">Nucleotide-binding</keyword>
<evidence type="ECO:0000259" key="19">
    <source>
        <dbReference type="Pfam" id="PF24621"/>
    </source>
</evidence>
<dbReference type="InterPro" id="IPR030963">
    <property type="entry name" value="DHQ_synth_fam"/>
</dbReference>
<name>A0ABN2JJ46_9ACTN</name>
<evidence type="ECO:0000256" key="7">
    <source>
        <dbReference type="ARBA" id="ARBA00017684"/>
    </source>
</evidence>
<evidence type="ECO:0000256" key="13">
    <source>
        <dbReference type="ARBA" id="ARBA00023027"/>
    </source>
</evidence>
<feature type="binding site" evidence="17">
    <location>
        <position position="147"/>
    </location>
    <ligand>
        <name>NAD(+)</name>
        <dbReference type="ChEBI" id="CHEBI:57540"/>
    </ligand>
</feature>
<dbReference type="PANTHER" id="PTHR43622:SF7">
    <property type="entry name" value="3-DEHYDROQUINATE SYNTHASE, CHLOROPLASTIC"/>
    <property type="match status" value="1"/>
</dbReference>
<keyword evidence="12 17" id="KW-0862">Zinc</keyword>
<evidence type="ECO:0000256" key="11">
    <source>
        <dbReference type="ARBA" id="ARBA00022741"/>
    </source>
</evidence>
<evidence type="ECO:0000256" key="14">
    <source>
        <dbReference type="ARBA" id="ARBA00023141"/>
    </source>
</evidence>
<keyword evidence="9 17" id="KW-0028">Amino-acid biosynthesis</keyword>
<comment type="cofactor">
    <cofactor evidence="17">
        <name>Co(2+)</name>
        <dbReference type="ChEBI" id="CHEBI:48828"/>
    </cofactor>
    <cofactor evidence="17">
        <name>Zn(2+)</name>
        <dbReference type="ChEBI" id="CHEBI:29105"/>
    </cofactor>
    <text evidence="17">Binds 1 divalent metal cation per subunit. Can use either Co(2+) or Zn(2+).</text>
</comment>
<evidence type="ECO:0000259" key="18">
    <source>
        <dbReference type="Pfam" id="PF01761"/>
    </source>
</evidence>
<protein>
    <recommendedName>
        <fullName evidence="7 17">3-dehydroquinate synthase</fullName>
        <shortName evidence="17">DHQS</shortName>
        <ecNumber evidence="6 17">4.2.3.4</ecNumber>
    </recommendedName>
</protein>
<dbReference type="InterPro" id="IPR030960">
    <property type="entry name" value="DHQS/DOIS_N"/>
</dbReference>
<feature type="binding site" evidence="17">
    <location>
        <position position="265"/>
    </location>
    <ligand>
        <name>Zn(2+)</name>
        <dbReference type="ChEBI" id="CHEBI:29105"/>
    </ligand>
</feature>
<feature type="binding site" evidence="17">
    <location>
        <position position="180"/>
    </location>
    <ligand>
        <name>Zn(2+)</name>
        <dbReference type="ChEBI" id="CHEBI:29105"/>
    </ligand>
</feature>
<evidence type="ECO:0000256" key="10">
    <source>
        <dbReference type="ARBA" id="ARBA00022723"/>
    </source>
</evidence>
<dbReference type="NCBIfam" id="TIGR01357">
    <property type="entry name" value="aroB"/>
    <property type="match status" value="1"/>
</dbReference>
<dbReference type="EC" id="4.2.3.4" evidence="6 17"/>
<dbReference type="SUPFAM" id="SSF56796">
    <property type="entry name" value="Dehydroquinate synthase-like"/>
    <property type="match status" value="1"/>
</dbReference>
<evidence type="ECO:0000256" key="6">
    <source>
        <dbReference type="ARBA" id="ARBA00013031"/>
    </source>
</evidence>
<gene>
    <name evidence="17 20" type="primary">aroB</name>
    <name evidence="20" type="ORF">GCM10009710_06870</name>
</gene>
<keyword evidence="15 17" id="KW-0456">Lyase</keyword>
<evidence type="ECO:0000256" key="5">
    <source>
        <dbReference type="ARBA" id="ARBA00005412"/>
    </source>
</evidence>
<keyword evidence="8 17" id="KW-0963">Cytoplasm</keyword>
<dbReference type="InterPro" id="IPR056179">
    <property type="entry name" value="DHQS_C"/>
</dbReference>
<keyword evidence="16 17" id="KW-0170">Cobalt</keyword>
<comment type="caution">
    <text evidence="17">Lacks conserved residue(s) required for the propagation of feature annotation.</text>
</comment>
<sequence length="361" mass="37789">MKLRVETSHPYDVVIGRGLRGQVLDLVGPGAARVAIIHAPSVADRATALRMPLADAGLTVRVIEVPDAEQAKTSAVLAECWRVLGEAGFTRSDVVVGLGGGATTDLAGFVAATWLRGVRFVNVPTTVLGMVDAAVGGKTGINTAQGKNLVGAFHEPAGVLCDLDALQTLTPREVRSGLAEVVKCGFIADPSILDLVETDPRGATDVRSDVLADLIAKGIAVKAATVKGDLRESGGAGGAIGREALNYGHTLGHAIERHEGYTIRHGEAISIGMVFVAELARAEGLIGDDLVDRHRAALELVGLPTAYRADAWPQLLDAMRLDKKTRGSTLRFVVLDGLASPRIVPVTDEPLLRSAYRAVSG</sequence>
<feature type="domain" description="3-dehydroquinate synthase N-terminal" evidence="18">
    <location>
        <begin position="63"/>
        <end position="175"/>
    </location>
</feature>
<comment type="catalytic activity">
    <reaction evidence="1 17">
        <text>7-phospho-2-dehydro-3-deoxy-D-arabino-heptonate = 3-dehydroquinate + phosphate</text>
        <dbReference type="Rhea" id="RHEA:21968"/>
        <dbReference type="ChEBI" id="CHEBI:32364"/>
        <dbReference type="ChEBI" id="CHEBI:43474"/>
        <dbReference type="ChEBI" id="CHEBI:58394"/>
        <dbReference type="EC" id="4.2.3.4"/>
    </reaction>
</comment>
<evidence type="ECO:0000256" key="1">
    <source>
        <dbReference type="ARBA" id="ARBA00001393"/>
    </source>
</evidence>
<dbReference type="Proteomes" id="UP001501057">
    <property type="component" value="Unassembled WGS sequence"/>
</dbReference>
<evidence type="ECO:0000256" key="9">
    <source>
        <dbReference type="ARBA" id="ARBA00022605"/>
    </source>
</evidence>
<feature type="binding site" evidence="17">
    <location>
        <position position="138"/>
    </location>
    <ligand>
        <name>NAD(+)</name>
        <dbReference type="ChEBI" id="CHEBI:57540"/>
    </ligand>
</feature>
<reference evidence="20 21" key="1">
    <citation type="journal article" date="2019" name="Int. J. Syst. Evol. Microbiol.">
        <title>The Global Catalogue of Microorganisms (GCM) 10K type strain sequencing project: providing services to taxonomists for standard genome sequencing and annotation.</title>
        <authorList>
            <consortium name="The Broad Institute Genomics Platform"/>
            <consortium name="The Broad Institute Genome Sequencing Center for Infectious Disease"/>
            <person name="Wu L."/>
            <person name="Ma J."/>
        </authorList>
    </citation>
    <scope>NUCLEOTIDE SEQUENCE [LARGE SCALE GENOMIC DNA]</scope>
    <source>
        <strain evidence="20 21">JCM 13518</strain>
    </source>
</reference>
<dbReference type="RefSeq" id="WP_344197766.1">
    <property type="nucleotide sequence ID" value="NZ_BAAAME010000002.1"/>
</dbReference>
<evidence type="ECO:0000256" key="16">
    <source>
        <dbReference type="ARBA" id="ARBA00023285"/>
    </source>
</evidence>
<evidence type="ECO:0000313" key="20">
    <source>
        <dbReference type="EMBL" id="GAA1728856.1"/>
    </source>
</evidence>
<comment type="cofactor">
    <cofactor evidence="2 17">
        <name>NAD(+)</name>
        <dbReference type="ChEBI" id="CHEBI:57540"/>
    </cofactor>
</comment>
<evidence type="ECO:0000256" key="15">
    <source>
        <dbReference type="ARBA" id="ARBA00023239"/>
    </source>
</evidence>
<dbReference type="Pfam" id="PF01761">
    <property type="entry name" value="DHQ_synthase"/>
    <property type="match status" value="1"/>
</dbReference>
<comment type="pathway">
    <text evidence="4 17">Metabolic intermediate biosynthesis; chorismate biosynthesis; chorismate from D-erythrose 4-phosphate and phosphoenolpyruvate: step 2/7.</text>
</comment>
<dbReference type="Gene3D" id="1.20.1090.10">
    <property type="entry name" value="Dehydroquinate synthase-like - alpha domain"/>
    <property type="match status" value="1"/>
</dbReference>
<feature type="binding site" evidence="17">
    <location>
        <begin position="101"/>
        <end position="105"/>
    </location>
    <ligand>
        <name>NAD(+)</name>
        <dbReference type="ChEBI" id="CHEBI:57540"/>
    </ligand>
</feature>
<feature type="binding site" evidence="17">
    <location>
        <begin position="125"/>
        <end position="126"/>
    </location>
    <ligand>
        <name>NAD(+)</name>
        <dbReference type="ChEBI" id="CHEBI:57540"/>
    </ligand>
</feature>
<evidence type="ECO:0000256" key="3">
    <source>
        <dbReference type="ARBA" id="ARBA00004496"/>
    </source>
</evidence>
<evidence type="ECO:0000256" key="2">
    <source>
        <dbReference type="ARBA" id="ARBA00001911"/>
    </source>
</evidence>